<evidence type="ECO:0000313" key="1">
    <source>
        <dbReference type="EMBL" id="EHO63880.1"/>
    </source>
</evidence>
<dbReference type="AlphaFoldDB" id="H1CY02"/>
<sequence length="330" mass="38391">MIQDKLKQLSEMKRELSIEEKMLDYYTNHAPEGKVTFTMQVADSINRQAYEKKKQLIADLEKEIAREGEIINLHFTIPDLPSGMMPLSAFNHFTQNLDETLRLIGEDIIRKIDSCSLKAGRRQRKFYNSPIQLLAMSPGSFNVQLGALNDPSSLFYGTNEERKVNILYKSGTRLLDIMYTLGHRDDMNRLADDTDEILESVQSLYKDMDKDNLSLDITWTRHPTRSTFTILHKDTAPIAKALKDYVERRQQASQIRRFTGTITTLSMEKSFFRIKQKDGTISTVKFDKENISDLMSHEVNPLYQKEYAIYVTCENKPKKKCTYRLKRFEN</sequence>
<gene>
    <name evidence="1" type="ORF">HMPREF9453_00240</name>
</gene>
<dbReference type="EMBL" id="ADLT01000007">
    <property type="protein sequence ID" value="EHO63880.1"/>
    <property type="molecule type" value="Genomic_DNA"/>
</dbReference>
<evidence type="ECO:0000313" key="2">
    <source>
        <dbReference type="Proteomes" id="UP000003277"/>
    </source>
</evidence>
<dbReference type="RefSeq" id="WP_008858746.1">
    <property type="nucleotide sequence ID" value="NZ_JH591187.1"/>
</dbReference>
<accession>H1CY02</accession>
<dbReference type="HOGENOM" id="CLU_841278_0_0_9"/>
<comment type="caution">
    <text evidence="1">The sequence shown here is derived from an EMBL/GenBank/DDBJ whole genome shotgun (WGS) entry which is preliminary data.</text>
</comment>
<protein>
    <submittedName>
        <fullName evidence="1">Uncharacterized protein</fullName>
    </submittedName>
</protein>
<reference evidence="1 2" key="1">
    <citation type="submission" date="2011-11" db="EMBL/GenBank/DDBJ databases">
        <title>The Genome Sequence of Dialister succinatiphilus YIT 11850.</title>
        <authorList>
            <consortium name="The Broad Institute Genome Sequencing Platform"/>
            <person name="Earl A."/>
            <person name="Ward D."/>
            <person name="Feldgarden M."/>
            <person name="Gevers D."/>
            <person name="Morotomi M."/>
            <person name="Young S.K."/>
            <person name="Zeng Q."/>
            <person name="Gargeya S."/>
            <person name="Fitzgerald M."/>
            <person name="Haas B."/>
            <person name="Abouelleil A."/>
            <person name="Alvarado L."/>
            <person name="Arachchi H.M."/>
            <person name="Berlin A."/>
            <person name="Brown A."/>
            <person name="Chapman S.B."/>
            <person name="Dunbar C."/>
            <person name="Gearin G."/>
            <person name="Goldberg J."/>
            <person name="Griggs A."/>
            <person name="Gujja S."/>
            <person name="Heiman D."/>
            <person name="Howarth C."/>
            <person name="Lui A."/>
            <person name="MacDonald P.J.P."/>
            <person name="Montmayeur A."/>
            <person name="Murphy C."/>
            <person name="Neiman D."/>
            <person name="Pearson M."/>
            <person name="Priest M."/>
            <person name="Roberts A."/>
            <person name="Saif S."/>
            <person name="Shea T."/>
            <person name="Sisk P."/>
            <person name="Stolte C."/>
            <person name="Sykes S."/>
            <person name="Wortman J."/>
            <person name="Nusbaum C."/>
            <person name="Birren B."/>
        </authorList>
    </citation>
    <scope>NUCLEOTIDE SEQUENCE [LARGE SCALE GENOMIC DNA]</scope>
    <source>
        <strain evidence="1 2">YIT 11850</strain>
    </source>
</reference>
<keyword evidence="2" id="KW-1185">Reference proteome</keyword>
<proteinExistence type="predicted"/>
<dbReference type="PATRIC" id="fig|742743.3.peg.242"/>
<organism evidence="1 2">
    <name type="scientific">Dialister succinatiphilus YIT 11850</name>
    <dbReference type="NCBI Taxonomy" id="742743"/>
    <lineage>
        <taxon>Bacteria</taxon>
        <taxon>Bacillati</taxon>
        <taxon>Bacillota</taxon>
        <taxon>Negativicutes</taxon>
        <taxon>Veillonellales</taxon>
        <taxon>Veillonellaceae</taxon>
        <taxon>Dialister</taxon>
    </lineage>
</organism>
<dbReference type="Proteomes" id="UP000003277">
    <property type="component" value="Unassembled WGS sequence"/>
</dbReference>
<name>H1CY02_9FIRM</name>